<name>A0A166FJI1_9AGAM</name>
<evidence type="ECO:0000256" key="1">
    <source>
        <dbReference type="SAM" id="Phobius"/>
    </source>
</evidence>
<evidence type="ECO:0000313" key="2">
    <source>
        <dbReference type="EMBL" id="KZP16872.1"/>
    </source>
</evidence>
<proteinExistence type="predicted"/>
<keyword evidence="3" id="KW-1185">Reference proteome</keyword>
<evidence type="ECO:0000313" key="3">
    <source>
        <dbReference type="Proteomes" id="UP000076532"/>
    </source>
</evidence>
<keyword evidence="1" id="KW-0472">Membrane</keyword>
<sequence>MNNHCNCVWYRTSYHSLYWITSDRSHSLSSLQTHSDPPSSLGTASVQRATFSGVGAHGLSRRRSGKPPYWFLRLVALLATALASAFQIGFHRGRRATAVVGIVSS</sequence>
<dbReference type="AlphaFoldDB" id="A0A166FJI1"/>
<organism evidence="2 3">
    <name type="scientific">Athelia psychrophila</name>
    <dbReference type="NCBI Taxonomy" id="1759441"/>
    <lineage>
        <taxon>Eukaryota</taxon>
        <taxon>Fungi</taxon>
        <taxon>Dikarya</taxon>
        <taxon>Basidiomycota</taxon>
        <taxon>Agaricomycotina</taxon>
        <taxon>Agaricomycetes</taxon>
        <taxon>Agaricomycetidae</taxon>
        <taxon>Atheliales</taxon>
        <taxon>Atheliaceae</taxon>
        <taxon>Athelia</taxon>
    </lineage>
</organism>
<gene>
    <name evidence="2" type="ORF">FIBSPDRAFT_38398</name>
</gene>
<reference evidence="2 3" key="1">
    <citation type="journal article" date="2016" name="Mol. Biol. Evol.">
        <title>Comparative Genomics of Early-Diverging Mushroom-Forming Fungi Provides Insights into the Origins of Lignocellulose Decay Capabilities.</title>
        <authorList>
            <person name="Nagy L.G."/>
            <person name="Riley R."/>
            <person name="Tritt A."/>
            <person name="Adam C."/>
            <person name="Daum C."/>
            <person name="Floudas D."/>
            <person name="Sun H."/>
            <person name="Yadav J.S."/>
            <person name="Pangilinan J."/>
            <person name="Larsson K.H."/>
            <person name="Matsuura K."/>
            <person name="Barry K."/>
            <person name="Labutti K."/>
            <person name="Kuo R."/>
            <person name="Ohm R.A."/>
            <person name="Bhattacharya S.S."/>
            <person name="Shirouzu T."/>
            <person name="Yoshinaga Y."/>
            <person name="Martin F.M."/>
            <person name="Grigoriev I.V."/>
            <person name="Hibbett D.S."/>
        </authorList>
    </citation>
    <scope>NUCLEOTIDE SEQUENCE [LARGE SCALE GENOMIC DNA]</scope>
    <source>
        <strain evidence="2 3">CBS 109695</strain>
    </source>
</reference>
<accession>A0A166FJI1</accession>
<keyword evidence="1" id="KW-1133">Transmembrane helix</keyword>
<dbReference type="Proteomes" id="UP000076532">
    <property type="component" value="Unassembled WGS sequence"/>
</dbReference>
<keyword evidence="1" id="KW-0812">Transmembrane</keyword>
<feature type="transmembrane region" description="Helical" evidence="1">
    <location>
        <begin position="70"/>
        <end position="90"/>
    </location>
</feature>
<dbReference type="EMBL" id="KV417588">
    <property type="protein sequence ID" value="KZP16872.1"/>
    <property type="molecule type" value="Genomic_DNA"/>
</dbReference>
<protein>
    <submittedName>
        <fullName evidence="2">Uncharacterized protein</fullName>
    </submittedName>
</protein>